<comment type="caution">
    <text evidence="4">The sequence shown here is derived from an EMBL/GenBank/DDBJ whole genome shotgun (WGS) entry which is preliminary data.</text>
</comment>
<proteinExistence type="predicted"/>
<dbReference type="PANTHER" id="PTHR33408">
    <property type="entry name" value="TRANSPOSASE"/>
    <property type="match status" value="1"/>
</dbReference>
<feature type="domain" description="Transposase IS4-like" evidence="2">
    <location>
        <begin position="7"/>
        <end position="106"/>
    </location>
</feature>
<dbReference type="AlphaFoldDB" id="A0A0F8YNI3"/>
<protein>
    <recommendedName>
        <fullName evidence="5">Transposase IS4-like domain-containing protein</fullName>
    </recommendedName>
</protein>
<evidence type="ECO:0000313" key="4">
    <source>
        <dbReference type="EMBL" id="KKK49646.1"/>
    </source>
</evidence>
<dbReference type="GO" id="GO:0003677">
    <property type="term" value="F:DNA binding"/>
    <property type="evidence" value="ECO:0007669"/>
    <property type="project" value="InterPro"/>
</dbReference>
<name>A0A0F8YNI3_9ZZZZ</name>
<dbReference type="Pfam" id="PF01609">
    <property type="entry name" value="DDE_Tnp_1"/>
    <property type="match status" value="1"/>
</dbReference>
<sequence length="189" mass="21419">MHSVHGSHSAYNVQSVVDEKHGLIVNSDVVGENNDIHQFAEQVEQANETLDKKCQTACADAGYCGIDELEKIDEQGIKVVVPSKKQAHKGKKEAPFDKSHFKYDPVGDCYICPQGHILKYNFTNPVKRVKTYRGGSACKRCCHFGKCTKYHRGRAVTRSFKAELKQKLEAQYEELESQKIYALRKQKVE</sequence>
<accession>A0A0F8YNI3</accession>
<dbReference type="InterPro" id="IPR002559">
    <property type="entry name" value="Transposase_11"/>
</dbReference>
<evidence type="ECO:0000259" key="3">
    <source>
        <dbReference type="Pfam" id="PF13751"/>
    </source>
</evidence>
<keyword evidence="1" id="KW-0175">Coiled coil</keyword>
<dbReference type="InterPro" id="IPR025668">
    <property type="entry name" value="Tnp_DDE_dom"/>
</dbReference>
<feature type="coiled-coil region" evidence="1">
    <location>
        <begin position="158"/>
        <end position="185"/>
    </location>
</feature>
<dbReference type="PANTHER" id="PTHR33408:SF2">
    <property type="entry name" value="TRANSPOSASE DDE DOMAIN-CONTAINING PROTEIN"/>
    <property type="match status" value="1"/>
</dbReference>
<feature type="domain" description="Transposase DDE" evidence="3">
    <location>
        <begin position="111"/>
        <end position="189"/>
    </location>
</feature>
<dbReference type="EMBL" id="LAZR01068431">
    <property type="protein sequence ID" value="KKK49646.1"/>
    <property type="molecule type" value="Genomic_DNA"/>
</dbReference>
<evidence type="ECO:0008006" key="5">
    <source>
        <dbReference type="Google" id="ProtNLM"/>
    </source>
</evidence>
<dbReference type="GO" id="GO:0006313">
    <property type="term" value="P:DNA transposition"/>
    <property type="evidence" value="ECO:0007669"/>
    <property type="project" value="InterPro"/>
</dbReference>
<organism evidence="4">
    <name type="scientific">marine sediment metagenome</name>
    <dbReference type="NCBI Taxonomy" id="412755"/>
    <lineage>
        <taxon>unclassified sequences</taxon>
        <taxon>metagenomes</taxon>
        <taxon>ecological metagenomes</taxon>
    </lineage>
</organism>
<evidence type="ECO:0000256" key="1">
    <source>
        <dbReference type="SAM" id="Coils"/>
    </source>
</evidence>
<evidence type="ECO:0000259" key="2">
    <source>
        <dbReference type="Pfam" id="PF01609"/>
    </source>
</evidence>
<dbReference type="Pfam" id="PF13751">
    <property type="entry name" value="DDE_Tnp_1_6"/>
    <property type="match status" value="1"/>
</dbReference>
<feature type="non-terminal residue" evidence="4">
    <location>
        <position position="189"/>
    </location>
</feature>
<gene>
    <name evidence="4" type="ORF">LCGC14_3132980</name>
</gene>
<reference evidence="4" key="1">
    <citation type="journal article" date="2015" name="Nature">
        <title>Complex archaea that bridge the gap between prokaryotes and eukaryotes.</title>
        <authorList>
            <person name="Spang A."/>
            <person name="Saw J.H."/>
            <person name="Jorgensen S.L."/>
            <person name="Zaremba-Niedzwiedzka K."/>
            <person name="Martijn J."/>
            <person name="Lind A.E."/>
            <person name="van Eijk R."/>
            <person name="Schleper C."/>
            <person name="Guy L."/>
            <person name="Ettema T.J."/>
        </authorList>
    </citation>
    <scope>NUCLEOTIDE SEQUENCE</scope>
</reference>
<dbReference type="GO" id="GO:0004803">
    <property type="term" value="F:transposase activity"/>
    <property type="evidence" value="ECO:0007669"/>
    <property type="project" value="InterPro"/>
</dbReference>